<dbReference type="Proteomes" id="UP000095558">
    <property type="component" value="Unassembled WGS sequence"/>
</dbReference>
<dbReference type="Pfam" id="PF07352">
    <property type="entry name" value="Phage_Mu_Gam"/>
    <property type="match status" value="1"/>
</dbReference>
<name>A0A174EZ57_9CLOT</name>
<dbReference type="GO" id="GO:0042262">
    <property type="term" value="P:DNA protection"/>
    <property type="evidence" value="ECO:0007669"/>
    <property type="project" value="InterPro"/>
</dbReference>
<dbReference type="SUPFAM" id="SSF161266">
    <property type="entry name" value="Gam-like"/>
    <property type="match status" value="1"/>
</dbReference>
<evidence type="ECO:0000313" key="2">
    <source>
        <dbReference type="Proteomes" id="UP000095558"/>
    </source>
</evidence>
<accession>A0A174EZ57</accession>
<sequence>MNMLLQNDLQEVKEEFKVIDLQSATWVLRKLRAVNEKMNEINTIAVEEISRINEWAEKEVKSLNDDKEYFEGLLSAYYIEERAKDKKFKLSTPYGKVTSRKTSKYIYEDEQAIMDYCNMNEIDVIRVKEELDKTSFKKLCKDGVNQETGEVVPGVRVETVESISVKTE</sequence>
<evidence type="ECO:0000313" key="1">
    <source>
        <dbReference type="EMBL" id="CUO43094.1"/>
    </source>
</evidence>
<gene>
    <name evidence="1" type="ORF">ERS852470_02325</name>
</gene>
<reference evidence="1 2" key="1">
    <citation type="submission" date="2015-09" db="EMBL/GenBank/DDBJ databases">
        <authorList>
            <consortium name="Pathogen Informatics"/>
        </authorList>
    </citation>
    <scope>NUCLEOTIDE SEQUENCE [LARGE SCALE GENOMIC DNA]</scope>
    <source>
        <strain evidence="1 2">2789STDY5834855</strain>
    </source>
</reference>
<dbReference type="RefSeq" id="WP_070102630.1">
    <property type="nucleotide sequence ID" value="NZ_CYZV01000024.1"/>
</dbReference>
<proteinExistence type="predicted"/>
<protein>
    <submittedName>
        <fullName evidence="1">Phage protein</fullName>
    </submittedName>
</protein>
<dbReference type="GO" id="GO:0003690">
    <property type="term" value="F:double-stranded DNA binding"/>
    <property type="evidence" value="ECO:0007669"/>
    <property type="project" value="InterPro"/>
</dbReference>
<dbReference type="EMBL" id="CYZV01000024">
    <property type="protein sequence ID" value="CUO43094.1"/>
    <property type="molecule type" value="Genomic_DNA"/>
</dbReference>
<dbReference type="AlphaFoldDB" id="A0A174EZ57"/>
<organism evidence="1 2">
    <name type="scientific">Clostridium disporicum</name>
    <dbReference type="NCBI Taxonomy" id="84024"/>
    <lineage>
        <taxon>Bacteria</taxon>
        <taxon>Bacillati</taxon>
        <taxon>Bacillota</taxon>
        <taxon>Clostridia</taxon>
        <taxon>Eubacteriales</taxon>
        <taxon>Clostridiaceae</taxon>
        <taxon>Clostridium</taxon>
    </lineage>
</organism>
<dbReference type="InterPro" id="IPR009951">
    <property type="entry name" value="Host-nuc_inhib_Gam"/>
</dbReference>